<sequence length="211" mass="21586">MTSKHARPVVGRVAVSATLVVTAAIALTLGGCTGGDPESSDTESPAPSTSTEPSPSAQTPTAQSTPTDRPTTDVSAAIARAGARQSTRYAEASAAVLSRSSAAGQRAARTVATGRALNDLLSIAGEYADKGWYTTGAPKVVGKPQVVSTKRADAVRVLVCLDNSAVVVHDSEGSVISNPAAPQRSLNVLRLVERDGRWLVVSQVLPPNATC</sequence>
<dbReference type="EMBL" id="CZKA01000016">
    <property type="protein sequence ID" value="CUR55116.1"/>
    <property type="molecule type" value="Genomic_DNA"/>
</dbReference>
<organism evidence="2">
    <name type="scientific">metagenome</name>
    <dbReference type="NCBI Taxonomy" id="256318"/>
    <lineage>
        <taxon>unclassified sequences</taxon>
        <taxon>metagenomes</taxon>
    </lineage>
</organism>
<reference evidence="2" key="1">
    <citation type="submission" date="2015-08" db="EMBL/GenBank/DDBJ databases">
        <authorList>
            <person name="Babu N.S."/>
            <person name="Beckwith C.J."/>
            <person name="Beseler K.G."/>
            <person name="Brison A."/>
            <person name="Carone J.V."/>
            <person name="Caskin T.P."/>
            <person name="Diamond M."/>
            <person name="Durham M.E."/>
            <person name="Foxe J.M."/>
            <person name="Go M."/>
            <person name="Henderson B.A."/>
            <person name="Jones I.B."/>
            <person name="McGettigan J.A."/>
            <person name="Micheletti S.J."/>
            <person name="Nasrallah M.E."/>
            <person name="Ortiz D."/>
            <person name="Piller C.R."/>
            <person name="Privatt S.R."/>
            <person name="Schneider S.L."/>
            <person name="Sharp S."/>
            <person name="Smith T.C."/>
            <person name="Stanton J.D."/>
            <person name="Ullery H.E."/>
            <person name="Wilson R.J."/>
            <person name="Serrano M.G."/>
            <person name="Buck G."/>
            <person name="Lee V."/>
            <person name="Wang Y."/>
            <person name="Carvalho R."/>
            <person name="Voegtly L."/>
            <person name="Shi R."/>
            <person name="Duckworth R."/>
            <person name="Johnson A."/>
            <person name="Loviza R."/>
            <person name="Walstead R."/>
            <person name="Shah Z."/>
            <person name="Kiflezghi M."/>
            <person name="Wade K."/>
            <person name="Ball S.L."/>
            <person name="Bradley K.W."/>
            <person name="Asai D.J."/>
            <person name="Bowman C.A."/>
            <person name="Russell D.A."/>
            <person name="Pope W.H."/>
            <person name="Jacobs-Sera D."/>
            <person name="Hendrix R.W."/>
            <person name="Hatfull G.F."/>
        </authorList>
    </citation>
    <scope>NUCLEOTIDE SEQUENCE</scope>
</reference>
<evidence type="ECO:0008006" key="3">
    <source>
        <dbReference type="Google" id="ProtNLM"/>
    </source>
</evidence>
<protein>
    <recommendedName>
        <fullName evidence="3">Lipoprotein</fullName>
    </recommendedName>
</protein>
<accession>A0A2P2BZF2</accession>
<evidence type="ECO:0000313" key="2">
    <source>
        <dbReference type="EMBL" id="CUR55116.1"/>
    </source>
</evidence>
<dbReference type="AlphaFoldDB" id="A0A2P2BZF2"/>
<feature type="compositionally biased region" description="Low complexity" evidence="1">
    <location>
        <begin position="42"/>
        <end position="62"/>
    </location>
</feature>
<proteinExistence type="predicted"/>
<dbReference type="PROSITE" id="PS51257">
    <property type="entry name" value="PROKAR_LIPOPROTEIN"/>
    <property type="match status" value="1"/>
</dbReference>
<evidence type="ECO:0000256" key="1">
    <source>
        <dbReference type="SAM" id="MobiDB-lite"/>
    </source>
</evidence>
<feature type="region of interest" description="Disordered" evidence="1">
    <location>
        <begin position="32"/>
        <end position="73"/>
    </location>
</feature>
<gene>
    <name evidence="2" type="ORF">NOCA2230036</name>
</gene>
<feature type="compositionally biased region" description="Polar residues" evidence="1">
    <location>
        <begin position="63"/>
        <end position="73"/>
    </location>
</feature>
<name>A0A2P2BZF2_9ZZZZ</name>